<dbReference type="InterPro" id="IPR017853">
    <property type="entry name" value="GH"/>
</dbReference>
<protein>
    <recommendedName>
        <fullName evidence="1">GH18 domain-containing protein</fullName>
    </recommendedName>
</protein>
<keyword evidence="3" id="KW-1185">Reference proteome</keyword>
<gene>
    <name evidence="2" type="ORF">M9458_024167</name>
</gene>
<evidence type="ECO:0000259" key="1">
    <source>
        <dbReference type="PROSITE" id="PS51910"/>
    </source>
</evidence>
<accession>A0ABD0Q7F2</accession>
<dbReference type="Gene3D" id="3.20.20.80">
    <property type="entry name" value="Glycosidases"/>
    <property type="match status" value="1"/>
</dbReference>
<reference evidence="2 3" key="1">
    <citation type="submission" date="2024-05" db="EMBL/GenBank/DDBJ databases">
        <title>Genome sequencing and assembly of Indian major carp, Cirrhinus mrigala (Hamilton, 1822).</title>
        <authorList>
            <person name="Mohindra V."/>
            <person name="Chowdhury L.M."/>
            <person name="Lal K."/>
            <person name="Jena J.K."/>
        </authorList>
    </citation>
    <scope>NUCLEOTIDE SEQUENCE [LARGE SCALE GENOMIC DNA]</scope>
    <source>
        <strain evidence="2">CM1030</strain>
        <tissue evidence="2">Blood</tissue>
    </source>
</reference>
<feature type="non-terminal residue" evidence="2">
    <location>
        <position position="68"/>
    </location>
</feature>
<dbReference type="AlphaFoldDB" id="A0ABD0Q7F2"/>
<dbReference type="Pfam" id="PF00704">
    <property type="entry name" value="Glyco_hydro_18"/>
    <property type="match status" value="1"/>
</dbReference>
<dbReference type="SUPFAM" id="SSF51445">
    <property type="entry name" value="(Trans)glycosidases"/>
    <property type="match status" value="1"/>
</dbReference>
<dbReference type="EMBL" id="JAMKFB020000011">
    <property type="protein sequence ID" value="KAL0181761.1"/>
    <property type="molecule type" value="Genomic_DNA"/>
</dbReference>
<dbReference type="InterPro" id="IPR050314">
    <property type="entry name" value="Glycosyl_Hydrlase_18"/>
</dbReference>
<dbReference type="Proteomes" id="UP001529510">
    <property type="component" value="Unassembled WGS sequence"/>
</dbReference>
<comment type="caution">
    <text evidence="2">The sequence shown here is derived from an EMBL/GenBank/DDBJ whole genome shotgun (WGS) entry which is preliminary data.</text>
</comment>
<sequence>ASTKLVCYMTNWSQYRPSNGKFLPEHIDPFLCTHVIYTLATISPDNQIATIEWNDEEMYKSLNDLKRV</sequence>
<dbReference type="PANTHER" id="PTHR11177:SF332">
    <property type="entry name" value="CHITINASE"/>
    <property type="match status" value="1"/>
</dbReference>
<feature type="non-terminal residue" evidence="2">
    <location>
        <position position="1"/>
    </location>
</feature>
<evidence type="ECO:0000313" key="3">
    <source>
        <dbReference type="Proteomes" id="UP001529510"/>
    </source>
</evidence>
<name>A0ABD0Q7F2_CIRMR</name>
<evidence type="ECO:0000313" key="2">
    <source>
        <dbReference type="EMBL" id="KAL0181761.1"/>
    </source>
</evidence>
<proteinExistence type="predicted"/>
<dbReference type="InterPro" id="IPR001223">
    <property type="entry name" value="Glyco_hydro18_cat"/>
</dbReference>
<feature type="domain" description="GH18" evidence="1">
    <location>
        <begin position="3"/>
        <end position="68"/>
    </location>
</feature>
<dbReference type="PANTHER" id="PTHR11177">
    <property type="entry name" value="CHITINASE"/>
    <property type="match status" value="1"/>
</dbReference>
<dbReference type="PROSITE" id="PS51910">
    <property type="entry name" value="GH18_2"/>
    <property type="match status" value="1"/>
</dbReference>
<organism evidence="2 3">
    <name type="scientific">Cirrhinus mrigala</name>
    <name type="common">Mrigala</name>
    <dbReference type="NCBI Taxonomy" id="683832"/>
    <lineage>
        <taxon>Eukaryota</taxon>
        <taxon>Metazoa</taxon>
        <taxon>Chordata</taxon>
        <taxon>Craniata</taxon>
        <taxon>Vertebrata</taxon>
        <taxon>Euteleostomi</taxon>
        <taxon>Actinopterygii</taxon>
        <taxon>Neopterygii</taxon>
        <taxon>Teleostei</taxon>
        <taxon>Ostariophysi</taxon>
        <taxon>Cypriniformes</taxon>
        <taxon>Cyprinidae</taxon>
        <taxon>Labeoninae</taxon>
        <taxon>Labeonini</taxon>
        <taxon>Cirrhinus</taxon>
    </lineage>
</organism>